<name>A0A0S8G4S0_UNCW3</name>
<dbReference type="NCBIfam" id="TIGR00278">
    <property type="entry name" value="membrane protein insertion efficiency factor YidD"/>
    <property type="match status" value="1"/>
</dbReference>
<dbReference type="Proteomes" id="UP000051096">
    <property type="component" value="Unassembled WGS sequence"/>
</dbReference>
<proteinExistence type="inferred from homology"/>
<dbReference type="AlphaFoldDB" id="A0A0S8G4S0"/>
<comment type="similarity">
    <text evidence="1">Belongs to the UPF0161 family.</text>
</comment>
<dbReference type="GO" id="GO:0005886">
    <property type="term" value="C:plasma membrane"/>
    <property type="evidence" value="ECO:0007669"/>
    <property type="project" value="UniProtKB-SubCell"/>
</dbReference>
<dbReference type="PANTHER" id="PTHR33383:SF1">
    <property type="entry name" value="MEMBRANE PROTEIN INSERTION EFFICIENCY FACTOR-RELATED"/>
    <property type="match status" value="1"/>
</dbReference>
<gene>
    <name evidence="3" type="ORF">AMJ87_12645</name>
</gene>
<evidence type="ECO:0000313" key="3">
    <source>
        <dbReference type="EMBL" id="KPK67935.1"/>
    </source>
</evidence>
<evidence type="ECO:0000313" key="4">
    <source>
        <dbReference type="Proteomes" id="UP000051096"/>
    </source>
</evidence>
<evidence type="ECO:0000256" key="1">
    <source>
        <dbReference type="HAMAP-Rule" id="MF_00386"/>
    </source>
</evidence>
<dbReference type="Pfam" id="PF01809">
    <property type="entry name" value="YidD"/>
    <property type="match status" value="1"/>
</dbReference>
<dbReference type="InterPro" id="IPR002696">
    <property type="entry name" value="Membr_insert_effic_factor_YidD"/>
</dbReference>
<dbReference type="HAMAP" id="MF_00386">
    <property type="entry name" value="UPF0161_YidD"/>
    <property type="match status" value="1"/>
</dbReference>
<comment type="caution">
    <text evidence="3">The sequence shown here is derived from an EMBL/GenBank/DDBJ whole genome shotgun (WGS) entry which is preliminary data.</text>
</comment>
<protein>
    <recommendedName>
        <fullName evidence="1">Putative membrane protein insertion efficiency factor</fullName>
    </recommendedName>
</protein>
<feature type="region of interest" description="Disordered" evidence="2">
    <location>
        <begin position="67"/>
        <end position="86"/>
    </location>
</feature>
<keyword evidence="1" id="KW-0472">Membrane</keyword>
<evidence type="ECO:0000256" key="2">
    <source>
        <dbReference type="SAM" id="MobiDB-lite"/>
    </source>
</evidence>
<dbReference type="PATRIC" id="fig|1703780.3.peg.2155"/>
<reference evidence="3 4" key="1">
    <citation type="journal article" date="2015" name="Microbiome">
        <title>Genomic resolution of linkages in carbon, nitrogen, and sulfur cycling among widespread estuary sediment bacteria.</title>
        <authorList>
            <person name="Baker B.J."/>
            <person name="Lazar C.S."/>
            <person name="Teske A.P."/>
            <person name="Dick G.J."/>
        </authorList>
    </citation>
    <scope>NUCLEOTIDE SEQUENCE [LARGE SCALE GENOMIC DNA]</scope>
    <source>
        <strain evidence="3">SM23_60</strain>
    </source>
</reference>
<comment type="function">
    <text evidence="1">Could be involved in insertion of integral membrane proteins into the membrane.</text>
</comment>
<dbReference type="SMART" id="SM01234">
    <property type="entry name" value="Haemolytic"/>
    <property type="match status" value="1"/>
</dbReference>
<accession>A0A0S8G4S0</accession>
<dbReference type="EMBL" id="LJUO01000193">
    <property type="protein sequence ID" value="KPK67935.1"/>
    <property type="molecule type" value="Genomic_DNA"/>
</dbReference>
<keyword evidence="1" id="KW-1003">Cell membrane</keyword>
<comment type="subcellular location">
    <subcellularLocation>
        <location evidence="1">Cell membrane</location>
        <topology evidence="1">Peripheral membrane protein</topology>
        <orientation evidence="1">Cytoplasmic side</orientation>
    </subcellularLocation>
</comment>
<sequence length="86" mass="9887">MRILVLFVRLYQHSFGLLFPRVCRFEPTCSQYAIDALREHGLCKGLALSMWRIVRCNPLSPGGWDPVPRRQNHMCSGKSKKGGIRE</sequence>
<organism evidence="3 4">
    <name type="scientific">candidate division WOR_3 bacterium SM23_60</name>
    <dbReference type="NCBI Taxonomy" id="1703780"/>
    <lineage>
        <taxon>Bacteria</taxon>
        <taxon>Bacteria division WOR-3</taxon>
    </lineage>
</organism>
<dbReference type="PANTHER" id="PTHR33383">
    <property type="entry name" value="MEMBRANE PROTEIN INSERTION EFFICIENCY FACTOR-RELATED"/>
    <property type="match status" value="1"/>
</dbReference>